<protein>
    <submittedName>
        <fullName evidence="1">Uncharacterized protein</fullName>
    </submittedName>
</protein>
<gene>
    <name evidence="1" type="ORF">MM415B03540_0005</name>
</gene>
<dbReference type="AlphaFoldDB" id="A0A6M3L7P3"/>
<evidence type="ECO:0000313" key="1">
    <source>
        <dbReference type="EMBL" id="QJA90846.1"/>
    </source>
</evidence>
<name>A0A6M3L7P3_9ZZZZ</name>
<sequence>MEVLNMEKDNRVKFNKEDKKTFIDEYTKYHKRFHRLSGLNNK</sequence>
<accession>A0A6M3L7P3</accession>
<proteinExistence type="predicted"/>
<dbReference type="EMBL" id="MT142942">
    <property type="protein sequence ID" value="QJA90846.1"/>
    <property type="molecule type" value="Genomic_DNA"/>
</dbReference>
<organism evidence="1">
    <name type="scientific">viral metagenome</name>
    <dbReference type="NCBI Taxonomy" id="1070528"/>
    <lineage>
        <taxon>unclassified sequences</taxon>
        <taxon>metagenomes</taxon>
        <taxon>organismal metagenomes</taxon>
    </lineage>
</organism>
<reference evidence="1" key="1">
    <citation type="submission" date="2020-03" db="EMBL/GenBank/DDBJ databases">
        <title>The deep terrestrial virosphere.</title>
        <authorList>
            <person name="Holmfeldt K."/>
            <person name="Nilsson E."/>
            <person name="Simone D."/>
            <person name="Lopez-Fernandez M."/>
            <person name="Wu X."/>
            <person name="de Brujin I."/>
            <person name="Lundin D."/>
            <person name="Andersson A."/>
            <person name="Bertilsson S."/>
            <person name="Dopson M."/>
        </authorList>
    </citation>
    <scope>NUCLEOTIDE SEQUENCE</scope>
    <source>
        <strain evidence="1">MM415B03540</strain>
    </source>
</reference>